<dbReference type="PANTHER" id="PTHR18901">
    <property type="entry name" value="2-DEOXYGLUCOSE-6-PHOSPHATE PHOSPHATASE 2"/>
    <property type="match status" value="1"/>
</dbReference>
<keyword evidence="2" id="KW-1185">Reference proteome</keyword>
<protein>
    <submittedName>
        <fullName evidence="1">Phosphatase</fullName>
    </submittedName>
</protein>
<comment type="caution">
    <text evidence="1">The sequence shown here is derived from an EMBL/GenBank/DDBJ whole genome shotgun (WGS) entry which is preliminary data.</text>
</comment>
<organism evidence="1 2">
    <name type="scientific">Paenibacillus segetis</name>
    <dbReference type="NCBI Taxonomy" id="1325360"/>
    <lineage>
        <taxon>Bacteria</taxon>
        <taxon>Bacillati</taxon>
        <taxon>Bacillota</taxon>
        <taxon>Bacilli</taxon>
        <taxon>Bacillales</taxon>
        <taxon>Paenibacillaceae</taxon>
        <taxon>Paenibacillus</taxon>
    </lineage>
</organism>
<dbReference type="EMBL" id="BMFT01000001">
    <property type="protein sequence ID" value="GGH16363.1"/>
    <property type="molecule type" value="Genomic_DNA"/>
</dbReference>
<dbReference type="Proteomes" id="UP000659344">
    <property type="component" value="Unassembled WGS sequence"/>
</dbReference>
<accession>A0ABQ1Y860</accession>
<dbReference type="InterPro" id="IPR041492">
    <property type="entry name" value="HAD_2"/>
</dbReference>
<dbReference type="CDD" id="cd16423">
    <property type="entry name" value="HAD_BPGM-like"/>
    <property type="match status" value="1"/>
</dbReference>
<evidence type="ECO:0000313" key="2">
    <source>
        <dbReference type="Proteomes" id="UP000659344"/>
    </source>
</evidence>
<reference evidence="2" key="1">
    <citation type="journal article" date="2019" name="Int. J. Syst. Evol. Microbiol.">
        <title>The Global Catalogue of Microorganisms (GCM) 10K type strain sequencing project: providing services to taxonomists for standard genome sequencing and annotation.</title>
        <authorList>
            <consortium name="The Broad Institute Genomics Platform"/>
            <consortium name="The Broad Institute Genome Sequencing Center for Infectious Disease"/>
            <person name="Wu L."/>
            <person name="Ma J."/>
        </authorList>
    </citation>
    <scope>NUCLEOTIDE SEQUENCE [LARGE SCALE GENOMIC DNA]</scope>
    <source>
        <strain evidence="2">CGMCC 1.12769</strain>
    </source>
</reference>
<gene>
    <name evidence="1" type="ORF">GCM10008013_11110</name>
</gene>
<dbReference type="SFLD" id="SFLDS00003">
    <property type="entry name" value="Haloacid_Dehalogenase"/>
    <property type="match status" value="1"/>
</dbReference>
<dbReference type="PRINTS" id="PR00413">
    <property type="entry name" value="HADHALOGNASE"/>
</dbReference>
<dbReference type="RefSeq" id="WP_188536618.1">
    <property type="nucleotide sequence ID" value="NZ_BMFT01000001.1"/>
</dbReference>
<sequence>MLQAFIFDMDGVIIDSEPIHFEVDIQTMSYFGHSISKEGLEKYVGTTNPAMWKSIREEYNLLQTVEEIIEYQLANKISTLRGLDIEPIEGIKELIINLKEYDIPVAIASSSPRVFIEEVLTKFGMEKDFDCVVSGEEVPQGKPAPDVYIEAARQLGVDVKRCMVLEDSRNGIIAAKAAGMRCIGFVNPNSGNQDLSQADYIVEDIREIILEPFMD</sequence>
<dbReference type="InterPro" id="IPR036412">
    <property type="entry name" value="HAD-like_sf"/>
</dbReference>
<evidence type="ECO:0000313" key="1">
    <source>
        <dbReference type="EMBL" id="GGH16363.1"/>
    </source>
</evidence>
<dbReference type="SFLD" id="SFLDG01135">
    <property type="entry name" value="C1.5.6:_HAD__Beta-PGM__Phospha"/>
    <property type="match status" value="1"/>
</dbReference>
<dbReference type="Gene3D" id="1.10.150.240">
    <property type="entry name" value="Putative phosphatase, domain 2"/>
    <property type="match status" value="1"/>
</dbReference>
<dbReference type="Pfam" id="PF13419">
    <property type="entry name" value="HAD_2"/>
    <property type="match status" value="1"/>
</dbReference>
<dbReference type="InterPro" id="IPR023214">
    <property type="entry name" value="HAD_sf"/>
</dbReference>
<dbReference type="NCBIfam" id="TIGR01509">
    <property type="entry name" value="HAD-SF-IA-v3"/>
    <property type="match status" value="1"/>
</dbReference>
<dbReference type="SUPFAM" id="SSF56784">
    <property type="entry name" value="HAD-like"/>
    <property type="match status" value="1"/>
</dbReference>
<dbReference type="PANTHER" id="PTHR18901:SF38">
    <property type="entry name" value="PSEUDOURIDINE-5'-PHOSPHATASE"/>
    <property type="match status" value="1"/>
</dbReference>
<dbReference type="Gene3D" id="3.40.50.1000">
    <property type="entry name" value="HAD superfamily/HAD-like"/>
    <property type="match status" value="1"/>
</dbReference>
<name>A0ABQ1Y860_9BACL</name>
<dbReference type="InterPro" id="IPR023198">
    <property type="entry name" value="PGP-like_dom2"/>
</dbReference>
<dbReference type="InterPro" id="IPR006439">
    <property type="entry name" value="HAD-SF_hydro_IA"/>
</dbReference>
<dbReference type="SFLD" id="SFLDG01129">
    <property type="entry name" value="C1.5:_HAD__Beta-PGM__Phosphata"/>
    <property type="match status" value="1"/>
</dbReference>
<proteinExistence type="predicted"/>